<dbReference type="Gene3D" id="2.40.160.90">
    <property type="match status" value="1"/>
</dbReference>
<evidence type="ECO:0000313" key="5">
    <source>
        <dbReference type="Proteomes" id="UP000196240"/>
    </source>
</evidence>
<dbReference type="InterPro" id="IPR054536">
    <property type="entry name" value="HphA_C"/>
</dbReference>
<dbReference type="Pfam" id="PF22828">
    <property type="entry name" value="HphA_N"/>
    <property type="match status" value="1"/>
</dbReference>
<proteinExistence type="predicted"/>
<organism evidence="4 5">
    <name type="scientific">Acinetobacter johnsonii</name>
    <dbReference type="NCBI Taxonomy" id="40214"/>
    <lineage>
        <taxon>Bacteria</taxon>
        <taxon>Pseudomonadati</taxon>
        <taxon>Pseudomonadota</taxon>
        <taxon>Gammaproteobacteria</taxon>
        <taxon>Moraxellales</taxon>
        <taxon>Moraxellaceae</taxon>
        <taxon>Acinetobacter</taxon>
    </lineage>
</organism>
<feature type="chain" id="PRO_5010386086" evidence="1">
    <location>
        <begin position="23"/>
        <end position="272"/>
    </location>
</feature>
<feature type="domain" description="HphA C-terminal" evidence="3">
    <location>
        <begin position="156"/>
        <end position="267"/>
    </location>
</feature>
<gene>
    <name evidence="4" type="ORF">ACNJC6_02825</name>
</gene>
<reference evidence="4 5" key="1">
    <citation type="submission" date="2017-02" db="EMBL/GenBank/DDBJ databases">
        <authorList>
            <person name="Peterson S.W."/>
        </authorList>
    </citation>
    <scope>NUCLEOTIDE SEQUENCE [LARGE SCALE GENOMIC DNA]</scope>
    <source>
        <strain evidence="4">C6</strain>
    </source>
</reference>
<dbReference type="EMBL" id="FUUY01000010">
    <property type="protein sequence ID" value="SJX23169.1"/>
    <property type="molecule type" value="Genomic_DNA"/>
</dbReference>
<evidence type="ECO:0000259" key="3">
    <source>
        <dbReference type="Pfam" id="PF22829"/>
    </source>
</evidence>
<dbReference type="NCBIfam" id="NF041636">
    <property type="entry name" value="slam_lipo"/>
    <property type="match status" value="1"/>
</dbReference>
<dbReference type="InterPro" id="IPR054843">
    <property type="entry name" value="Slam_hemophilin_C"/>
</dbReference>
<dbReference type="InterPro" id="IPR011250">
    <property type="entry name" value="OMP/PagP_B-barrel"/>
</dbReference>
<keyword evidence="1" id="KW-0732">Signal</keyword>
<dbReference type="Pfam" id="PF22829">
    <property type="entry name" value="HphA_C"/>
    <property type="match status" value="1"/>
</dbReference>
<evidence type="ECO:0000256" key="1">
    <source>
        <dbReference type="SAM" id="SignalP"/>
    </source>
</evidence>
<protein>
    <submittedName>
        <fullName evidence="4">Uncharacterized protein</fullName>
    </submittedName>
</protein>
<dbReference type="RefSeq" id="WP_087014131.1">
    <property type="nucleotide sequence ID" value="NZ_FUUY01000010.1"/>
</dbReference>
<dbReference type="SUPFAM" id="SSF56925">
    <property type="entry name" value="OMPA-like"/>
    <property type="match status" value="1"/>
</dbReference>
<dbReference type="AlphaFoldDB" id="A0A1R7QFV8"/>
<sequence length="272" mass="27542" precursor="true">MKFKQVTLALIASLGVVGSAQAALVYGQSDTSNLLLGSAYNLSGTAAGGVQGQLLNLKASFEDHLVSFINNPNYGGTYDPATGIYGLAAGIDLVSIPFPHTGLGVWKFKNVSPAASNDVWFGEWAKEVKDGAGNYTGAADAATRTVFYIGNNTGASVPNAGTATYSVSGINNGNNLTATGANTFTANFNNATLTGQLTGTGTVTSLKVNADIDASSASFYGTATANGSIAGDASGHFFGNQATNTGSLAGIAQFDNRNLDTAFGGAQTSYTP</sequence>
<evidence type="ECO:0000259" key="2">
    <source>
        <dbReference type="Pfam" id="PF22828"/>
    </source>
</evidence>
<name>A0A1R7QFV8_ACIJO</name>
<feature type="domain" description="HphA N-terminal heme-binding" evidence="2">
    <location>
        <begin position="20"/>
        <end position="129"/>
    </location>
</feature>
<accession>A0A1R7QFV8</accession>
<dbReference type="InterPro" id="IPR054535">
    <property type="entry name" value="HphA_N"/>
</dbReference>
<evidence type="ECO:0000313" key="4">
    <source>
        <dbReference type="EMBL" id="SJX23169.1"/>
    </source>
</evidence>
<feature type="signal peptide" evidence="1">
    <location>
        <begin position="1"/>
        <end position="22"/>
    </location>
</feature>
<dbReference type="Proteomes" id="UP000196240">
    <property type="component" value="Unassembled WGS sequence"/>
</dbReference>